<keyword evidence="2" id="KW-1185">Reference proteome</keyword>
<dbReference type="RefSeq" id="WP_180910741.1">
    <property type="nucleotide sequence ID" value="NZ_CAIJDP010000089.1"/>
</dbReference>
<evidence type="ECO:0000313" key="1">
    <source>
        <dbReference type="EMBL" id="CAD0009121.1"/>
    </source>
</evidence>
<dbReference type="Proteomes" id="UP000530060">
    <property type="component" value="Unassembled WGS sequence"/>
</dbReference>
<gene>
    <name evidence="1" type="ORF">FLAT13_04758</name>
</gene>
<reference evidence="1 2" key="1">
    <citation type="submission" date="2020-06" db="EMBL/GenBank/DDBJ databases">
        <authorList>
            <person name="Criscuolo A."/>
        </authorList>
    </citation>
    <scope>NUCLEOTIDE SEQUENCE [LARGE SCALE GENOMIC DNA]</scope>
    <source>
        <strain evidence="2">CIP 111411</strain>
    </source>
</reference>
<name>A0A6V6ZBG5_9FLAO</name>
<dbReference type="EMBL" id="CAIJDP010000089">
    <property type="protein sequence ID" value="CAD0009121.1"/>
    <property type="molecule type" value="Genomic_DNA"/>
</dbReference>
<comment type="caution">
    <text evidence="1">The sequence shown here is derived from an EMBL/GenBank/DDBJ whole genome shotgun (WGS) entry which is preliminary data.</text>
</comment>
<organism evidence="1 2">
    <name type="scientific">Flavobacterium salmonis</name>
    <dbReference type="NCBI Taxonomy" id="2654844"/>
    <lineage>
        <taxon>Bacteria</taxon>
        <taxon>Pseudomonadati</taxon>
        <taxon>Bacteroidota</taxon>
        <taxon>Flavobacteriia</taxon>
        <taxon>Flavobacteriales</taxon>
        <taxon>Flavobacteriaceae</taxon>
        <taxon>Flavobacterium</taxon>
    </lineage>
</organism>
<evidence type="ECO:0000313" key="2">
    <source>
        <dbReference type="Proteomes" id="UP000530060"/>
    </source>
</evidence>
<protein>
    <submittedName>
        <fullName evidence="1">Uncharacterized protein</fullName>
    </submittedName>
</protein>
<proteinExistence type="predicted"/>
<accession>A0A6V6ZBG5</accession>
<dbReference type="AlphaFoldDB" id="A0A6V6ZBG5"/>
<sequence>MKKVNDKSISITIEKRLHEHKIELRIGNWSKKFDLNYVNIIIAMTLNHCTKNKDFIIKGYLITSKTVYLILKTNEKTFDNLLKKIEIHIHFLLKIHKKQIQNSYENDFIADEEDSTFYTIRRPLFKLQPLKNEHLVLLITGKKVVLPYYNRELEDLKLFIRNHPFCSAIDYSGAIGPVDMTLLND</sequence>